<reference evidence="2" key="1">
    <citation type="submission" date="2022-11" db="UniProtKB">
        <authorList>
            <consortium name="WormBaseParasite"/>
        </authorList>
    </citation>
    <scope>IDENTIFICATION</scope>
</reference>
<organism evidence="1 2">
    <name type="scientific">Panagrolaimus sp. PS1159</name>
    <dbReference type="NCBI Taxonomy" id="55785"/>
    <lineage>
        <taxon>Eukaryota</taxon>
        <taxon>Metazoa</taxon>
        <taxon>Ecdysozoa</taxon>
        <taxon>Nematoda</taxon>
        <taxon>Chromadorea</taxon>
        <taxon>Rhabditida</taxon>
        <taxon>Tylenchina</taxon>
        <taxon>Panagrolaimomorpha</taxon>
        <taxon>Panagrolaimoidea</taxon>
        <taxon>Panagrolaimidae</taxon>
        <taxon>Panagrolaimus</taxon>
    </lineage>
</organism>
<evidence type="ECO:0000313" key="1">
    <source>
        <dbReference type="Proteomes" id="UP000887580"/>
    </source>
</evidence>
<evidence type="ECO:0000313" key="2">
    <source>
        <dbReference type="WBParaSite" id="PS1159_v2.g2059.t1"/>
    </source>
</evidence>
<sequence>MYHTIFLAWHPRVSPPANQLERLATGTDLYLVCQVSENEVGTDNVELLWYKDGTAMTRQKIRKNGFIQASLAFVKPTKAETGNYTCKATIGDESKEETVPVEFFERAGFVESKSSIHPQEGENAEITCETRGDRLDEIFWLKNGYQLSEADERGYQFEDDYRTLIIPDFFGEKDDGNYSCNVVQFAQIYTKDISVTAYSR</sequence>
<proteinExistence type="predicted"/>
<protein>
    <submittedName>
        <fullName evidence="2">Ig-like domain-containing protein</fullName>
    </submittedName>
</protein>
<dbReference type="WBParaSite" id="PS1159_v2.g2059.t1">
    <property type="protein sequence ID" value="PS1159_v2.g2059.t1"/>
    <property type="gene ID" value="PS1159_v2.g2059"/>
</dbReference>
<dbReference type="Proteomes" id="UP000887580">
    <property type="component" value="Unplaced"/>
</dbReference>
<accession>A0AC35FUV3</accession>
<name>A0AC35FUV3_9BILA</name>